<feature type="transmembrane region" description="Helical" evidence="1">
    <location>
        <begin position="176"/>
        <end position="207"/>
    </location>
</feature>
<comment type="caution">
    <text evidence="3">The sequence shown here is derived from an EMBL/GenBank/DDBJ whole genome shotgun (WGS) entry which is preliminary data.</text>
</comment>
<feature type="transmembrane region" description="Helical" evidence="1">
    <location>
        <begin position="30"/>
        <end position="55"/>
    </location>
</feature>
<dbReference type="GO" id="GO:0004175">
    <property type="term" value="F:endopeptidase activity"/>
    <property type="evidence" value="ECO:0007669"/>
    <property type="project" value="UniProtKB-ARBA"/>
</dbReference>
<dbReference type="InterPro" id="IPR052710">
    <property type="entry name" value="CAAX_protease"/>
</dbReference>
<dbReference type="InterPro" id="IPR003675">
    <property type="entry name" value="Rce1/LyrA-like_dom"/>
</dbReference>
<proteinExistence type="predicted"/>
<evidence type="ECO:0000313" key="3">
    <source>
        <dbReference type="EMBL" id="PKQ65764.1"/>
    </source>
</evidence>
<accession>A0A2N3I617</accession>
<dbReference type="PANTHER" id="PTHR36435:SF1">
    <property type="entry name" value="CAAX AMINO TERMINAL PROTEASE FAMILY PROTEIN"/>
    <property type="match status" value="1"/>
</dbReference>
<feature type="transmembrane region" description="Helical" evidence="1">
    <location>
        <begin position="92"/>
        <end position="115"/>
    </location>
</feature>
<reference evidence="3 4" key="1">
    <citation type="journal article" date="2017" name="Front. Microbiol.">
        <title>Labilibaculum manganireducens gen. nov., sp. nov. and Labilibaculum filiforme sp. nov., Novel Bacteroidetes Isolated from Subsurface Sediments of the Baltic Sea.</title>
        <authorList>
            <person name="Vandieken V."/>
            <person name="Marshall I.P."/>
            <person name="Niemann H."/>
            <person name="Engelen B."/>
            <person name="Cypionka H."/>
        </authorList>
    </citation>
    <scope>NUCLEOTIDE SEQUENCE [LARGE SCALE GENOMIC DNA]</scope>
    <source>
        <strain evidence="3 4">59.16B</strain>
    </source>
</reference>
<organism evidence="3 4">
    <name type="scientific">Labilibaculum filiforme</name>
    <dbReference type="NCBI Taxonomy" id="1940526"/>
    <lineage>
        <taxon>Bacteria</taxon>
        <taxon>Pseudomonadati</taxon>
        <taxon>Bacteroidota</taxon>
        <taxon>Bacteroidia</taxon>
        <taxon>Marinilabiliales</taxon>
        <taxon>Marinifilaceae</taxon>
        <taxon>Labilibaculum</taxon>
    </lineage>
</organism>
<evidence type="ECO:0000256" key="1">
    <source>
        <dbReference type="SAM" id="Phobius"/>
    </source>
</evidence>
<dbReference type="OrthoDB" id="158986at2"/>
<feature type="transmembrane region" description="Helical" evidence="1">
    <location>
        <begin position="213"/>
        <end position="232"/>
    </location>
</feature>
<dbReference type="RefSeq" id="WP_101259694.1">
    <property type="nucleotide sequence ID" value="NZ_MVDD01000001.1"/>
</dbReference>
<sequence>MNQIITETDVKESQFESEVKMAYPSIQQGWGILGLFLLIVIVYSIPLGILQIMGIEMEGDLLSLLNYVVPLLILIFVTRIRWKKNPLNKGVLALNSFPIALIPIVVVMTLAFMLVNMEITSWVPMPEWLVEMFKNAIKPNIYGFLTVAIAAPILEEVLMRGIVLDGLLRNYKPWKAILWSSIFFGVLHLNPWQFVVGLLVGFALGYLYWKTKSLYLCIFIHFINNSISFYLMMRYPDMSNISDLYEFGIISRVSIFALAIFIIWQSYRFFESYFKDQVPKEN</sequence>
<keyword evidence="1" id="KW-1133">Transmembrane helix</keyword>
<evidence type="ECO:0000313" key="4">
    <source>
        <dbReference type="Proteomes" id="UP000233535"/>
    </source>
</evidence>
<dbReference type="Pfam" id="PF02517">
    <property type="entry name" value="Rce1-like"/>
    <property type="match status" value="1"/>
</dbReference>
<feature type="transmembrane region" description="Helical" evidence="1">
    <location>
        <begin position="244"/>
        <end position="264"/>
    </location>
</feature>
<protein>
    <recommendedName>
        <fullName evidence="2">CAAX prenyl protease 2/Lysostaphin resistance protein A-like domain-containing protein</fullName>
    </recommendedName>
</protein>
<dbReference type="PANTHER" id="PTHR36435">
    <property type="entry name" value="SLR1288 PROTEIN"/>
    <property type="match status" value="1"/>
</dbReference>
<dbReference type="EMBL" id="MVDD01000001">
    <property type="protein sequence ID" value="PKQ65764.1"/>
    <property type="molecule type" value="Genomic_DNA"/>
</dbReference>
<gene>
    <name evidence="3" type="ORF">BZG02_01790</name>
</gene>
<dbReference type="Proteomes" id="UP000233535">
    <property type="component" value="Unassembled WGS sequence"/>
</dbReference>
<keyword evidence="1" id="KW-0812">Transmembrane</keyword>
<dbReference type="GO" id="GO:0080120">
    <property type="term" value="P:CAAX-box protein maturation"/>
    <property type="evidence" value="ECO:0007669"/>
    <property type="project" value="UniProtKB-ARBA"/>
</dbReference>
<dbReference type="AlphaFoldDB" id="A0A2N3I617"/>
<feature type="domain" description="CAAX prenyl protease 2/Lysostaphin resistance protein A-like" evidence="2">
    <location>
        <begin position="141"/>
        <end position="226"/>
    </location>
</feature>
<keyword evidence="1" id="KW-0472">Membrane</keyword>
<feature type="transmembrane region" description="Helical" evidence="1">
    <location>
        <begin position="61"/>
        <end position="80"/>
    </location>
</feature>
<keyword evidence="4" id="KW-1185">Reference proteome</keyword>
<name>A0A2N3I617_9BACT</name>
<evidence type="ECO:0000259" key="2">
    <source>
        <dbReference type="Pfam" id="PF02517"/>
    </source>
</evidence>